<dbReference type="STRING" id="283786.SAMN04487990_103118"/>
<dbReference type="OrthoDB" id="9788959at2"/>
<dbReference type="SUPFAM" id="SSF52402">
    <property type="entry name" value="Adenine nucleotide alpha hydrolases-like"/>
    <property type="match status" value="2"/>
</dbReference>
<keyword evidence="4" id="KW-1185">Reference proteome</keyword>
<dbReference type="EMBL" id="FNQK01000003">
    <property type="protein sequence ID" value="SDZ86993.1"/>
    <property type="molecule type" value="Genomic_DNA"/>
</dbReference>
<dbReference type="PANTHER" id="PTHR46268:SF6">
    <property type="entry name" value="UNIVERSAL STRESS PROTEIN UP12"/>
    <property type="match status" value="1"/>
</dbReference>
<dbReference type="RefSeq" id="WP_092132239.1">
    <property type="nucleotide sequence ID" value="NZ_FNQK01000003.1"/>
</dbReference>
<reference evidence="3 4" key="1">
    <citation type="submission" date="2016-10" db="EMBL/GenBank/DDBJ databases">
        <authorList>
            <person name="de Groot N.N."/>
        </authorList>
    </citation>
    <scope>NUCLEOTIDE SEQUENCE [LARGE SCALE GENOMIC DNA]</scope>
    <source>
        <strain evidence="3 4">DSM 23842</strain>
    </source>
</reference>
<dbReference type="InterPro" id="IPR006016">
    <property type="entry name" value="UspA"/>
</dbReference>
<evidence type="ECO:0000256" key="1">
    <source>
        <dbReference type="ARBA" id="ARBA00008791"/>
    </source>
</evidence>
<evidence type="ECO:0000313" key="3">
    <source>
        <dbReference type="EMBL" id="SDZ86993.1"/>
    </source>
</evidence>
<organism evidence="3 4">
    <name type="scientific">Bizionia paragorgiae</name>
    <dbReference type="NCBI Taxonomy" id="283786"/>
    <lineage>
        <taxon>Bacteria</taxon>
        <taxon>Pseudomonadati</taxon>
        <taxon>Bacteroidota</taxon>
        <taxon>Flavobacteriia</taxon>
        <taxon>Flavobacteriales</taxon>
        <taxon>Flavobacteriaceae</taxon>
        <taxon>Bizionia</taxon>
    </lineage>
</organism>
<comment type="similarity">
    <text evidence="1">Belongs to the universal stress protein A family.</text>
</comment>
<dbReference type="Proteomes" id="UP000198846">
    <property type="component" value="Unassembled WGS sequence"/>
</dbReference>
<accession>A0A1H3WIP9</accession>
<dbReference type="AlphaFoldDB" id="A0A1H3WIP9"/>
<protein>
    <submittedName>
        <fullName evidence="3">Nucleotide-binding universal stress protein, UspA family</fullName>
    </submittedName>
</protein>
<dbReference type="Pfam" id="PF00582">
    <property type="entry name" value="Usp"/>
    <property type="match status" value="1"/>
</dbReference>
<proteinExistence type="inferred from homology"/>
<dbReference type="Gene3D" id="3.40.50.12370">
    <property type="match status" value="1"/>
</dbReference>
<sequence length="281" mass="31659">MKHILLPTDFSDNSWNAITYAISLFKEEVCTFYFLNTYTPVVYRVDSIMGSTSQLGLADALRQTSLNGLNQINDKLSETFGANPKHAYKMLSRFNYLVSGIKEFLSKNETDLVVMGTQGATGAKEVLFGSNTVQVFNDIKCPVMAIPEGCEYEKPLEILFPTDLQVDFNSFQLDILKHIASTNQSKVHGLHVSMGAELTRQQKENKAELETQFSDTTFVFHHYKSMLVTAAIDKFQTSAKLNVLAMINNKRSFFENIFFKSTINQLGFHIHLPFLVIPAKG</sequence>
<evidence type="ECO:0000313" key="4">
    <source>
        <dbReference type="Proteomes" id="UP000198846"/>
    </source>
</evidence>
<dbReference type="CDD" id="cd00293">
    <property type="entry name" value="USP-like"/>
    <property type="match status" value="1"/>
</dbReference>
<gene>
    <name evidence="3" type="ORF">SAMN04487990_103118</name>
</gene>
<feature type="domain" description="UspA" evidence="2">
    <location>
        <begin position="1"/>
        <end position="147"/>
    </location>
</feature>
<name>A0A1H3WIP9_BIZPA</name>
<dbReference type="PRINTS" id="PR01438">
    <property type="entry name" value="UNVRSLSTRESS"/>
</dbReference>
<dbReference type="PANTHER" id="PTHR46268">
    <property type="entry name" value="STRESS RESPONSE PROTEIN NHAX"/>
    <property type="match status" value="1"/>
</dbReference>
<evidence type="ECO:0000259" key="2">
    <source>
        <dbReference type="Pfam" id="PF00582"/>
    </source>
</evidence>
<dbReference type="InterPro" id="IPR006015">
    <property type="entry name" value="Universal_stress_UspA"/>
</dbReference>